<dbReference type="Pfam" id="PF08447">
    <property type="entry name" value="PAS_3"/>
    <property type="match status" value="1"/>
</dbReference>
<dbReference type="PROSITE" id="PS50113">
    <property type="entry name" value="PAC"/>
    <property type="match status" value="2"/>
</dbReference>
<dbReference type="InterPro" id="IPR013655">
    <property type="entry name" value="PAS_fold_3"/>
</dbReference>
<feature type="domain" description="Histidine kinase" evidence="14">
    <location>
        <begin position="427"/>
        <end position="649"/>
    </location>
</feature>
<evidence type="ECO:0000256" key="1">
    <source>
        <dbReference type="ARBA" id="ARBA00000085"/>
    </source>
</evidence>
<feature type="domain" description="PAS" evidence="16">
    <location>
        <begin position="292"/>
        <end position="368"/>
    </location>
</feature>
<dbReference type="PROSITE" id="PS50110">
    <property type="entry name" value="RESPONSE_REGULATORY"/>
    <property type="match status" value="1"/>
</dbReference>
<evidence type="ECO:0000256" key="12">
    <source>
        <dbReference type="ARBA" id="ARBA00074306"/>
    </source>
</evidence>
<dbReference type="Pfam" id="PF00072">
    <property type="entry name" value="Response_reg"/>
    <property type="match status" value="1"/>
</dbReference>
<evidence type="ECO:0000256" key="13">
    <source>
        <dbReference type="PROSITE-ProRule" id="PRU00169"/>
    </source>
</evidence>
<dbReference type="InterPro" id="IPR001789">
    <property type="entry name" value="Sig_transdc_resp-reg_receiver"/>
</dbReference>
<dbReference type="Proteomes" id="UP000273145">
    <property type="component" value="Chromosome"/>
</dbReference>
<dbReference type="PROSITE" id="PS50112">
    <property type="entry name" value="PAS"/>
    <property type="match status" value="2"/>
</dbReference>
<dbReference type="OrthoDB" id="9790669at2"/>
<evidence type="ECO:0000256" key="6">
    <source>
        <dbReference type="ARBA" id="ARBA00022741"/>
    </source>
</evidence>
<keyword evidence="9" id="KW-0902">Two-component regulatory system</keyword>
<evidence type="ECO:0000259" key="17">
    <source>
        <dbReference type="PROSITE" id="PS50113"/>
    </source>
</evidence>
<dbReference type="Gene3D" id="3.30.450.20">
    <property type="entry name" value="PAS domain"/>
    <property type="match status" value="3"/>
</dbReference>
<dbReference type="Pfam" id="PF00512">
    <property type="entry name" value="HisKA"/>
    <property type="match status" value="1"/>
</dbReference>
<dbReference type="InterPro" id="IPR005467">
    <property type="entry name" value="His_kinase_dom"/>
</dbReference>
<dbReference type="PANTHER" id="PTHR45339">
    <property type="entry name" value="HYBRID SIGNAL TRANSDUCTION HISTIDINE KINASE J"/>
    <property type="match status" value="1"/>
</dbReference>
<proteinExistence type="inferred from homology"/>
<dbReference type="SMART" id="SM00388">
    <property type="entry name" value="HisKA"/>
    <property type="match status" value="1"/>
</dbReference>
<dbReference type="InterPro" id="IPR011006">
    <property type="entry name" value="CheY-like_superfamily"/>
</dbReference>
<keyword evidence="5" id="KW-0808">Transferase</keyword>
<dbReference type="GO" id="GO:0005524">
    <property type="term" value="F:ATP binding"/>
    <property type="evidence" value="ECO:0007669"/>
    <property type="project" value="UniProtKB-KW"/>
</dbReference>
<accession>A0A3Q8SAC6</accession>
<comment type="similarity">
    <text evidence="2">In the N-terminal section; belongs to the phytochrome family.</text>
</comment>
<dbReference type="AlphaFoldDB" id="A0A3Q8SAC6"/>
<keyword evidence="6" id="KW-0547">Nucleotide-binding</keyword>
<name>A0A3Q8SAC6_9BACL</name>
<dbReference type="EMBL" id="CP034248">
    <property type="protein sequence ID" value="AZK46128.1"/>
    <property type="molecule type" value="Genomic_DNA"/>
</dbReference>
<keyword evidence="19" id="KW-1185">Reference proteome</keyword>
<dbReference type="InterPro" id="IPR004358">
    <property type="entry name" value="Sig_transdc_His_kin-like_C"/>
</dbReference>
<dbReference type="GO" id="GO:0000155">
    <property type="term" value="F:phosphorelay sensor kinase activity"/>
    <property type="evidence" value="ECO:0007669"/>
    <property type="project" value="InterPro"/>
</dbReference>
<evidence type="ECO:0000313" key="19">
    <source>
        <dbReference type="Proteomes" id="UP000273145"/>
    </source>
</evidence>
<comment type="catalytic activity">
    <reaction evidence="1">
        <text>ATP + protein L-histidine = ADP + protein N-phospho-L-histidine.</text>
        <dbReference type="EC" id="2.7.13.3"/>
    </reaction>
</comment>
<dbReference type="Pfam" id="PF02518">
    <property type="entry name" value="HATPase_c"/>
    <property type="match status" value="1"/>
</dbReference>
<keyword evidence="4 13" id="KW-0597">Phosphoprotein</keyword>
<evidence type="ECO:0000313" key="18">
    <source>
        <dbReference type="EMBL" id="AZK46128.1"/>
    </source>
</evidence>
<dbReference type="SMART" id="SM00387">
    <property type="entry name" value="HATPase_c"/>
    <property type="match status" value="1"/>
</dbReference>
<dbReference type="PROSITE" id="PS50109">
    <property type="entry name" value="HIS_KIN"/>
    <property type="match status" value="1"/>
</dbReference>
<evidence type="ECO:0000259" key="14">
    <source>
        <dbReference type="PROSITE" id="PS50109"/>
    </source>
</evidence>
<dbReference type="SUPFAM" id="SSF52172">
    <property type="entry name" value="CheY-like"/>
    <property type="match status" value="1"/>
</dbReference>
<dbReference type="InterPro" id="IPR003661">
    <property type="entry name" value="HisK_dim/P_dom"/>
</dbReference>
<dbReference type="InterPro" id="IPR036890">
    <property type="entry name" value="HATPase_C_sf"/>
</dbReference>
<evidence type="ECO:0000256" key="11">
    <source>
        <dbReference type="ARBA" id="ARBA00068150"/>
    </source>
</evidence>
<dbReference type="EC" id="2.7.13.3" evidence="3"/>
<dbReference type="NCBIfam" id="TIGR00229">
    <property type="entry name" value="sensory_box"/>
    <property type="match status" value="2"/>
</dbReference>
<evidence type="ECO:0000256" key="2">
    <source>
        <dbReference type="ARBA" id="ARBA00006402"/>
    </source>
</evidence>
<protein>
    <recommendedName>
        <fullName evidence="12">Circadian input-output histidine kinase CikA</fullName>
        <ecNumber evidence="3">2.7.13.3</ecNumber>
    </recommendedName>
    <alternativeName>
        <fullName evidence="11">Sensory/regulatory protein RpfC</fullName>
    </alternativeName>
</protein>
<feature type="domain" description="Response regulatory" evidence="15">
    <location>
        <begin position="674"/>
        <end position="791"/>
    </location>
</feature>
<feature type="modified residue" description="4-aspartylphosphate" evidence="13">
    <location>
        <position position="723"/>
    </location>
</feature>
<evidence type="ECO:0000256" key="5">
    <source>
        <dbReference type="ARBA" id="ARBA00022679"/>
    </source>
</evidence>
<dbReference type="Gene3D" id="3.30.565.10">
    <property type="entry name" value="Histidine kinase-like ATPase, C-terminal domain"/>
    <property type="match status" value="1"/>
</dbReference>
<evidence type="ECO:0000256" key="3">
    <source>
        <dbReference type="ARBA" id="ARBA00012438"/>
    </source>
</evidence>
<dbReference type="InterPro" id="IPR035965">
    <property type="entry name" value="PAS-like_dom_sf"/>
</dbReference>
<dbReference type="FunFam" id="3.30.565.10:FF:000010">
    <property type="entry name" value="Sensor histidine kinase RcsC"/>
    <property type="match status" value="1"/>
</dbReference>
<feature type="domain" description="PAC" evidence="17">
    <location>
        <begin position="239"/>
        <end position="291"/>
    </location>
</feature>
<dbReference type="SMART" id="SM00086">
    <property type="entry name" value="PAC"/>
    <property type="match status" value="3"/>
</dbReference>
<keyword evidence="8" id="KW-0067">ATP-binding</keyword>
<dbReference type="InterPro" id="IPR003594">
    <property type="entry name" value="HATPase_dom"/>
</dbReference>
<evidence type="ECO:0000256" key="10">
    <source>
        <dbReference type="ARBA" id="ARBA00064003"/>
    </source>
</evidence>
<keyword evidence="7" id="KW-0418">Kinase</keyword>
<dbReference type="InterPro" id="IPR000700">
    <property type="entry name" value="PAS-assoc_C"/>
</dbReference>
<dbReference type="Pfam" id="PF13426">
    <property type="entry name" value="PAS_9"/>
    <property type="match status" value="1"/>
</dbReference>
<sequence length="792" mass="89586">MYDILLDGGRSMNIREDGRQLICANEEEISNQGESGYSMGLLLKKSSSEFNRAQFYGQILHHARDIVYCCNEEGICEYISPSVELALGYTPEELLGTPYMELCHPDDRTLPTGRELIRSEGIIELRLKHKDGKYIWFEFNTTLLREESEQVLVLAIGRDISKWKNEQASLSETMRTALIGSWEWEIANDRVVLFDYVYEMFNLKKGSVATSSELVALMQDTERERFMEAVQQALVQGKLDFELQYKQDDGTIGYYCLKGIVFYDDYKNAIKMNGTVQDITERKNIDRKIQETVERYTSLKKYNHDAVFSLDLEGNIINANVMAEKMTGYTIGEMAGKSFSRFIGEKHVKRILKDAINDSSIEKLIDKLQSKQGGIVEVLTTIAPIMVNHENVGFYIIAKDITEQKRLLIAKEAAESTNKAKSEFLAMMSHEIRTPMNGVIGMTDLLLETTELDNTQREYLDIIRKSGDTLLNIINDILDFAKIESGKTILHQELFDIRKCISETLDVFTPRATEKGLEMEYDVHPGVPEELVGDPDRLKQVFLNLVGNAVKFTFNGRVSISVDVVERQAGYVRLKIKVKDTGIGIPQDKISQLFEPFSQLDHFMTRNYEGTGLGLAITKRLIKLMDGDIRIEPTEGQGATFAFHIALQEPTKEHIPDNGVEGDSSDKAHALALKVLVAEDNEINQIVLRKMLERLGHQITIVSNGIEVIQKIAYEAFDLIFMDVHMPELNGLDTTRVIKETVPPDKWPIIIAVTANALKGDRENCLNAGMDDYISKPIQSSTIAEIIAKYFG</sequence>
<dbReference type="PRINTS" id="PR00344">
    <property type="entry name" value="BCTRLSENSOR"/>
</dbReference>
<dbReference type="SUPFAM" id="SSF47384">
    <property type="entry name" value="Homodimeric domain of signal transducing histidine kinase"/>
    <property type="match status" value="1"/>
</dbReference>
<dbReference type="CDD" id="cd17546">
    <property type="entry name" value="REC_hyHK_CKI1_RcsC-like"/>
    <property type="match status" value="1"/>
</dbReference>
<dbReference type="InterPro" id="IPR036097">
    <property type="entry name" value="HisK_dim/P_sf"/>
</dbReference>
<dbReference type="InterPro" id="IPR000014">
    <property type="entry name" value="PAS"/>
</dbReference>
<organism evidence="18 19">
    <name type="scientific">Paenibacillus lentus</name>
    <dbReference type="NCBI Taxonomy" id="1338368"/>
    <lineage>
        <taxon>Bacteria</taxon>
        <taxon>Bacillati</taxon>
        <taxon>Bacillota</taxon>
        <taxon>Bacilli</taxon>
        <taxon>Bacillales</taxon>
        <taxon>Paenibacillaceae</taxon>
        <taxon>Paenibacillus</taxon>
    </lineage>
</organism>
<evidence type="ECO:0000256" key="9">
    <source>
        <dbReference type="ARBA" id="ARBA00023012"/>
    </source>
</evidence>
<dbReference type="Gene3D" id="3.40.50.2300">
    <property type="match status" value="1"/>
</dbReference>
<dbReference type="SUPFAM" id="SSF55874">
    <property type="entry name" value="ATPase domain of HSP90 chaperone/DNA topoisomerase II/histidine kinase"/>
    <property type="match status" value="1"/>
</dbReference>
<dbReference type="SMART" id="SM00448">
    <property type="entry name" value="REC"/>
    <property type="match status" value="1"/>
</dbReference>
<dbReference type="CDD" id="cd00130">
    <property type="entry name" value="PAS"/>
    <property type="match status" value="2"/>
</dbReference>
<reference evidence="18 19" key="1">
    <citation type="submission" date="2018-11" db="EMBL/GenBank/DDBJ databases">
        <title>Genome sequencing of Paenibacillus lentus DSM25539(T).</title>
        <authorList>
            <person name="Kook J.-K."/>
            <person name="Park S.-N."/>
            <person name="Lim Y.K."/>
        </authorList>
    </citation>
    <scope>NUCLEOTIDE SEQUENCE [LARGE SCALE GENOMIC DNA]</scope>
    <source>
        <strain evidence="18 19">DSM 25539</strain>
    </source>
</reference>
<dbReference type="Gene3D" id="1.10.287.130">
    <property type="match status" value="1"/>
</dbReference>
<evidence type="ECO:0000256" key="4">
    <source>
        <dbReference type="ARBA" id="ARBA00022553"/>
    </source>
</evidence>
<dbReference type="KEGG" id="plen:EIM92_07930"/>
<dbReference type="PANTHER" id="PTHR45339:SF1">
    <property type="entry name" value="HYBRID SIGNAL TRANSDUCTION HISTIDINE KINASE J"/>
    <property type="match status" value="1"/>
</dbReference>
<gene>
    <name evidence="18" type="ORF">EIM92_07930</name>
</gene>
<dbReference type="FunFam" id="1.10.287.130:FF:000002">
    <property type="entry name" value="Two-component osmosensing histidine kinase"/>
    <property type="match status" value="1"/>
</dbReference>
<evidence type="ECO:0000256" key="7">
    <source>
        <dbReference type="ARBA" id="ARBA00022777"/>
    </source>
</evidence>
<dbReference type="SMART" id="SM00091">
    <property type="entry name" value="PAS"/>
    <property type="match status" value="3"/>
</dbReference>
<feature type="domain" description="PAS" evidence="16">
    <location>
        <begin position="52"/>
        <end position="108"/>
    </location>
</feature>
<evidence type="ECO:0000256" key="8">
    <source>
        <dbReference type="ARBA" id="ARBA00022840"/>
    </source>
</evidence>
<evidence type="ECO:0000259" key="16">
    <source>
        <dbReference type="PROSITE" id="PS50112"/>
    </source>
</evidence>
<comment type="subunit">
    <text evidence="10">At low DSF concentrations, interacts with RpfF.</text>
</comment>
<feature type="domain" description="PAC" evidence="17">
    <location>
        <begin position="121"/>
        <end position="172"/>
    </location>
</feature>
<dbReference type="SUPFAM" id="SSF55785">
    <property type="entry name" value="PYP-like sensor domain (PAS domain)"/>
    <property type="match status" value="3"/>
</dbReference>
<dbReference type="CDD" id="cd00082">
    <property type="entry name" value="HisKA"/>
    <property type="match status" value="1"/>
</dbReference>
<dbReference type="CDD" id="cd16922">
    <property type="entry name" value="HATPase_EvgS-ArcB-TorS-like"/>
    <property type="match status" value="1"/>
</dbReference>
<dbReference type="InterPro" id="IPR001610">
    <property type="entry name" value="PAC"/>
</dbReference>
<evidence type="ECO:0000259" key="15">
    <source>
        <dbReference type="PROSITE" id="PS50110"/>
    </source>
</evidence>